<dbReference type="GeneID" id="97045297"/>
<protein>
    <submittedName>
        <fullName evidence="1">Uncharacterized protein</fullName>
    </submittedName>
</protein>
<evidence type="ECO:0000313" key="2">
    <source>
        <dbReference type="Proteomes" id="UP000494255"/>
    </source>
</evidence>
<dbReference type="RefSeq" id="WP_175054198.1">
    <property type="nucleotide sequence ID" value="NZ_CADIKC010000014.1"/>
</dbReference>
<proteinExistence type="predicted"/>
<reference evidence="1 2" key="1">
    <citation type="submission" date="2020-04" db="EMBL/GenBank/DDBJ databases">
        <authorList>
            <person name="De Canck E."/>
        </authorList>
    </citation>
    <scope>NUCLEOTIDE SEQUENCE [LARGE SCALE GENOMIC DNA]</scope>
    <source>
        <strain evidence="1 2">LMG 24238</strain>
    </source>
</reference>
<name>A0A6J5CMS4_9BURK</name>
<keyword evidence="2" id="KW-1185">Reference proteome</keyword>
<sequence>MVTGTGRHFGVVTMTVRHLGAMPSTRLFRVTVGWSITLCGMSILMNDVSATIAPFLHSVAGAIIKAIA</sequence>
<organism evidence="1 2">
    <name type="scientific">Paraburkholderia sediminicola</name>
    <dbReference type="NCBI Taxonomy" id="458836"/>
    <lineage>
        <taxon>Bacteria</taxon>
        <taxon>Pseudomonadati</taxon>
        <taxon>Pseudomonadota</taxon>
        <taxon>Betaproteobacteria</taxon>
        <taxon>Burkholderiales</taxon>
        <taxon>Burkholderiaceae</taxon>
        <taxon>Paraburkholderia</taxon>
    </lineage>
</organism>
<evidence type="ECO:0000313" key="1">
    <source>
        <dbReference type="EMBL" id="CAB3741153.1"/>
    </source>
</evidence>
<dbReference type="AlphaFoldDB" id="A0A6J5CMS4"/>
<gene>
    <name evidence="1" type="ORF">LMG24238_06724</name>
</gene>
<dbReference type="EMBL" id="CADIKC010000014">
    <property type="protein sequence ID" value="CAB3741153.1"/>
    <property type="molecule type" value="Genomic_DNA"/>
</dbReference>
<dbReference type="Proteomes" id="UP000494255">
    <property type="component" value="Unassembled WGS sequence"/>
</dbReference>
<accession>A0A6J5CMS4</accession>